<comment type="subcellular location">
    <subcellularLocation>
        <location evidence="1">Cell outer membrane</location>
        <topology evidence="1">Multi-pass membrane protein</topology>
    </subcellularLocation>
</comment>
<reference evidence="10" key="1">
    <citation type="journal article" date="2019" name="Int. J. Syst. Evol. Microbiol.">
        <title>The Global Catalogue of Microorganisms (GCM) 10K type strain sequencing project: providing services to taxonomists for standard genome sequencing and annotation.</title>
        <authorList>
            <consortium name="The Broad Institute Genomics Platform"/>
            <consortium name="The Broad Institute Genome Sequencing Center for Infectious Disease"/>
            <person name="Wu L."/>
            <person name="Ma J."/>
        </authorList>
    </citation>
    <scope>NUCLEOTIDE SEQUENCE [LARGE SCALE GENOMIC DNA]</scope>
    <source>
        <strain evidence="10">JCM 17917</strain>
    </source>
</reference>
<dbReference type="Pfam" id="PF03349">
    <property type="entry name" value="Toluene_X"/>
    <property type="match status" value="1"/>
</dbReference>
<dbReference type="Proteomes" id="UP001501844">
    <property type="component" value="Unassembled WGS sequence"/>
</dbReference>
<keyword evidence="7" id="KW-0998">Cell outer membrane</keyword>
<dbReference type="SUPFAM" id="SSF56935">
    <property type="entry name" value="Porins"/>
    <property type="match status" value="1"/>
</dbReference>
<accession>A0ABP8FS77</accession>
<organism evidence="9 10">
    <name type="scientific">Nibribacter koreensis</name>
    <dbReference type="NCBI Taxonomy" id="1084519"/>
    <lineage>
        <taxon>Bacteria</taxon>
        <taxon>Pseudomonadati</taxon>
        <taxon>Bacteroidota</taxon>
        <taxon>Cytophagia</taxon>
        <taxon>Cytophagales</taxon>
        <taxon>Hymenobacteraceae</taxon>
        <taxon>Nibribacter</taxon>
    </lineage>
</organism>
<feature type="signal peptide" evidence="8">
    <location>
        <begin position="1"/>
        <end position="21"/>
    </location>
</feature>
<evidence type="ECO:0000256" key="7">
    <source>
        <dbReference type="ARBA" id="ARBA00023237"/>
    </source>
</evidence>
<dbReference type="Gene3D" id="2.40.160.60">
    <property type="entry name" value="Outer membrane protein transport protein (OMPP1/FadL/TodX)"/>
    <property type="match status" value="1"/>
</dbReference>
<keyword evidence="3" id="KW-1134">Transmembrane beta strand</keyword>
<comment type="similarity">
    <text evidence="2">Belongs to the OmpP1/FadL family.</text>
</comment>
<evidence type="ECO:0000256" key="5">
    <source>
        <dbReference type="ARBA" id="ARBA00022729"/>
    </source>
</evidence>
<sequence>MKSKFLAFLGSAVLTAGVANAGGYQANLQGQKQIGMGHAGTGLALDQSSIFFNPGALAHLRQNGIQLGVSALNSKTRYREPSPGFAETESDNPIGTPFQVYASYGPSESPVRFGIGVYTPYGSSVNWGKSWQGRFGLNELTLQAVYIQPTVSYRITDKLGVGGGLVLAVGSVNLQRSIPLTAANGQEAGIELDGGAFGVGFNAGVYFEATEKLSFGLTYRSKVDMKVDEGDVTFTLPTSPLIASQFKADKFNATLPLPANITLGIGFKPVDGLTIAADVQRVEWSAYKALTFEFNDNVRGSQRVPGSTSYESVSPREYEDSYIFRLGAQYALSDIMTLRAGGYYDQSPVQDGYLTPETPDSDSRGVSVGLTLKLTESVDLDASFLYVNKKERTDDASKSGGVAGTFKSVAYIPGVGVNYKF</sequence>
<keyword evidence="6" id="KW-0472">Membrane</keyword>
<keyword evidence="10" id="KW-1185">Reference proteome</keyword>
<evidence type="ECO:0000313" key="10">
    <source>
        <dbReference type="Proteomes" id="UP001501844"/>
    </source>
</evidence>
<keyword evidence="5 8" id="KW-0732">Signal</keyword>
<evidence type="ECO:0000256" key="8">
    <source>
        <dbReference type="SAM" id="SignalP"/>
    </source>
</evidence>
<comment type="caution">
    <text evidence="9">The sequence shown here is derived from an EMBL/GenBank/DDBJ whole genome shotgun (WGS) entry which is preliminary data.</text>
</comment>
<proteinExistence type="inferred from homology"/>
<evidence type="ECO:0000256" key="6">
    <source>
        <dbReference type="ARBA" id="ARBA00023136"/>
    </source>
</evidence>
<evidence type="ECO:0000256" key="2">
    <source>
        <dbReference type="ARBA" id="ARBA00008163"/>
    </source>
</evidence>
<dbReference type="PANTHER" id="PTHR35093">
    <property type="entry name" value="OUTER MEMBRANE PROTEIN NMB0088-RELATED"/>
    <property type="match status" value="1"/>
</dbReference>
<evidence type="ECO:0000313" key="9">
    <source>
        <dbReference type="EMBL" id="GAA4309828.1"/>
    </source>
</evidence>
<gene>
    <name evidence="9" type="ORF">GCM10023183_27260</name>
</gene>
<dbReference type="RefSeq" id="WP_345167170.1">
    <property type="nucleotide sequence ID" value="NZ_BAABGX010000002.1"/>
</dbReference>
<evidence type="ECO:0000256" key="1">
    <source>
        <dbReference type="ARBA" id="ARBA00004571"/>
    </source>
</evidence>
<keyword evidence="4" id="KW-0812">Transmembrane</keyword>
<dbReference type="EMBL" id="BAABGX010000002">
    <property type="protein sequence ID" value="GAA4309828.1"/>
    <property type="molecule type" value="Genomic_DNA"/>
</dbReference>
<dbReference type="PANTHER" id="PTHR35093:SF8">
    <property type="entry name" value="OUTER MEMBRANE PROTEIN NMB0088-RELATED"/>
    <property type="match status" value="1"/>
</dbReference>
<name>A0ABP8FS77_9BACT</name>
<evidence type="ECO:0000256" key="3">
    <source>
        <dbReference type="ARBA" id="ARBA00022452"/>
    </source>
</evidence>
<feature type="chain" id="PRO_5045158914" evidence="8">
    <location>
        <begin position="22"/>
        <end position="421"/>
    </location>
</feature>
<dbReference type="InterPro" id="IPR005017">
    <property type="entry name" value="OMPP1/FadL/TodX"/>
</dbReference>
<evidence type="ECO:0000256" key="4">
    <source>
        <dbReference type="ARBA" id="ARBA00022692"/>
    </source>
</evidence>
<protein>
    <submittedName>
        <fullName evidence="9">Outer membrane protein transport protein</fullName>
    </submittedName>
</protein>